<dbReference type="InterPro" id="IPR027659">
    <property type="entry name" value="Sgcb"/>
</dbReference>
<dbReference type="PANTHER" id="PTHR21142:SF2">
    <property type="entry name" value="BETA-SARCOGLYCAN"/>
    <property type="match status" value="1"/>
</dbReference>
<comment type="similarity">
    <text evidence="4">Belongs to the sarcoglycan beta/delta/gamma/zeta family.</text>
</comment>
<evidence type="ECO:0000256" key="1">
    <source>
        <dbReference type="ARBA" id="ARBA00002860"/>
    </source>
</evidence>
<accession>A0A182VYZ9</accession>
<evidence type="ECO:0000256" key="10">
    <source>
        <dbReference type="ARBA" id="ARBA00022989"/>
    </source>
</evidence>
<comment type="function">
    <text evidence="1">Component of the sarcoglycan complex, a subcomplex of the dystrophin-glycoprotein complex which forms a link between the F-actin cytoskeleton and the extracellular matrix.</text>
</comment>
<dbReference type="EnsemblMetazoa" id="AMIN003304-RA">
    <property type="protein sequence ID" value="AMIN003304-PA"/>
    <property type="gene ID" value="AMIN003304"/>
</dbReference>
<keyword evidence="10 16" id="KW-1133">Transmembrane helix</keyword>
<evidence type="ECO:0000256" key="16">
    <source>
        <dbReference type="SAM" id="Phobius"/>
    </source>
</evidence>
<sequence length="327" mass="36749">CVCVCTRLSKIFTRPSYSGIFTGIQCRKIHHRFVLYLMGNMRQMEQKYDLSKCHAYNEKSSFAFWIVLVLLFCLALGNLCLTLSITAILRIYRGMENIELIQDADTIKFYGNIDFDRVYKQDGLLESFYDEPLEITGDDGDVSINLVNRNGHSHNKIQLSKTGSSLKGINHFDVKDPVTGRQVFGVSRPFYNMPQGAMVLQANLINTGRIASPVNDTLKLQTRKKLTLKGTEGIRMEAKELLWSADQNIFLKSDNGSTMLEGGNGVWMNVNNLPVVKSEHGARAGSSSQYKLCVCYPQGRIFRMAVPKSHNARVNCAHFSAKENPCA</sequence>
<proteinExistence type="inferred from homology"/>
<evidence type="ECO:0000256" key="12">
    <source>
        <dbReference type="ARBA" id="ARBA00023157"/>
    </source>
</evidence>
<dbReference type="Proteomes" id="UP000075920">
    <property type="component" value="Unassembled WGS sequence"/>
</dbReference>
<evidence type="ECO:0000313" key="17">
    <source>
        <dbReference type="EnsemblMetazoa" id="AMIN003304-PA"/>
    </source>
</evidence>
<protein>
    <recommendedName>
        <fullName evidence="5">Beta-sarcoglycan</fullName>
    </recommendedName>
</protein>
<name>A0A182VYZ9_9DIPT</name>
<dbReference type="GO" id="GO:0007517">
    <property type="term" value="P:muscle organ development"/>
    <property type="evidence" value="ECO:0007669"/>
    <property type="project" value="InterPro"/>
</dbReference>
<evidence type="ECO:0000256" key="2">
    <source>
        <dbReference type="ARBA" id="ARBA00004245"/>
    </source>
</evidence>
<evidence type="ECO:0000256" key="3">
    <source>
        <dbReference type="ARBA" id="ARBA00004274"/>
    </source>
</evidence>
<evidence type="ECO:0000313" key="18">
    <source>
        <dbReference type="Proteomes" id="UP000075920"/>
    </source>
</evidence>
<comment type="subcellular location">
    <subcellularLocation>
        <location evidence="3">Cell membrane</location>
        <location evidence="3">Sarcolemma</location>
        <topology evidence="3">Single-pass type II membrane protein</topology>
    </subcellularLocation>
    <subcellularLocation>
        <location evidence="2">Cytoplasm</location>
        <location evidence="2">Cytoskeleton</location>
    </subcellularLocation>
</comment>
<evidence type="ECO:0000256" key="11">
    <source>
        <dbReference type="ARBA" id="ARBA00023136"/>
    </source>
</evidence>
<dbReference type="GO" id="GO:0005856">
    <property type="term" value="C:cytoskeleton"/>
    <property type="evidence" value="ECO:0007669"/>
    <property type="project" value="UniProtKB-SubCell"/>
</dbReference>
<dbReference type="STRING" id="112268.A0A182VYZ9"/>
<keyword evidence="6" id="KW-1003">Cell membrane</keyword>
<feature type="transmembrane region" description="Helical" evidence="16">
    <location>
        <begin position="62"/>
        <end position="89"/>
    </location>
</feature>
<evidence type="ECO:0000256" key="7">
    <source>
        <dbReference type="ARBA" id="ARBA00022490"/>
    </source>
</evidence>
<evidence type="ECO:0000256" key="6">
    <source>
        <dbReference type="ARBA" id="ARBA00022475"/>
    </source>
</evidence>
<keyword evidence="12" id="KW-1015">Disulfide bond</keyword>
<evidence type="ECO:0000256" key="5">
    <source>
        <dbReference type="ARBA" id="ARBA00015329"/>
    </source>
</evidence>
<evidence type="ECO:0000256" key="4">
    <source>
        <dbReference type="ARBA" id="ARBA00007574"/>
    </source>
</evidence>
<keyword evidence="7" id="KW-0963">Cytoplasm</keyword>
<reference evidence="17" key="2">
    <citation type="submission" date="2020-05" db="UniProtKB">
        <authorList>
            <consortium name="EnsemblMetazoa"/>
        </authorList>
    </citation>
    <scope>IDENTIFICATION</scope>
    <source>
        <strain evidence="17">MINIMUS1</strain>
    </source>
</reference>
<dbReference type="GO" id="GO:0042383">
    <property type="term" value="C:sarcolemma"/>
    <property type="evidence" value="ECO:0007669"/>
    <property type="project" value="UniProtKB-SubCell"/>
</dbReference>
<keyword evidence="13" id="KW-0325">Glycoprotein</keyword>
<keyword evidence="9" id="KW-0735">Signal-anchor</keyword>
<dbReference type="InterPro" id="IPR006875">
    <property type="entry name" value="Sarcoglycan"/>
</dbReference>
<evidence type="ECO:0000256" key="14">
    <source>
        <dbReference type="ARBA" id="ARBA00023212"/>
    </source>
</evidence>
<evidence type="ECO:0000256" key="15">
    <source>
        <dbReference type="ARBA" id="ARBA00026041"/>
    </source>
</evidence>
<organism evidence="17 18">
    <name type="scientific">Anopheles minimus</name>
    <dbReference type="NCBI Taxonomy" id="112268"/>
    <lineage>
        <taxon>Eukaryota</taxon>
        <taxon>Metazoa</taxon>
        <taxon>Ecdysozoa</taxon>
        <taxon>Arthropoda</taxon>
        <taxon>Hexapoda</taxon>
        <taxon>Insecta</taxon>
        <taxon>Pterygota</taxon>
        <taxon>Neoptera</taxon>
        <taxon>Endopterygota</taxon>
        <taxon>Diptera</taxon>
        <taxon>Nematocera</taxon>
        <taxon>Culicoidea</taxon>
        <taxon>Culicidae</taxon>
        <taxon>Anophelinae</taxon>
        <taxon>Anopheles</taxon>
    </lineage>
</organism>
<dbReference type="GO" id="GO:0016012">
    <property type="term" value="C:sarcoglycan complex"/>
    <property type="evidence" value="ECO:0007669"/>
    <property type="project" value="InterPro"/>
</dbReference>
<evidence type="ECO:0000256" key="8">
    <source>
        <dbReference type="ARBA" id="ARBA00022692"/>
    </source>
</evidence>
<comment type="subunit">
    <text evidence="15">Cross-link to form 2 major subcomplexes: one consisting of SGCB, SGCD and SGCG and the other consisting of SGCB and SGCD. The association between SGCB and SGCG is particularly strong while SGCA is loosely associated with the other sarcoglycans.</text>
</comment>
<dbReference type="PANTHER" id="PTHR21142">
    <property type="entry name" value="SARCOGLYCANS"/>
    <property type="match status" value="1"/>
</dbReference>
<evidence type="ECO:0000256" key="13">
    <source>
        <dbReference type="ARBA" id="ARBA00023180"/>
    </source>
</evidence>
<dbReference type="Pfam" id="PF04790">
    <property type="entry name" value="Sarcoglycan_1"/>
    <property type="match status" value="1"/>
</dbReference>
<reference evidence="18" key="1">
    <citation type="submission" date="2013-03" db="EMBL/GenBank/DDBJ databases">
        <title>The Genome Sequence of Anopheles minimus MINIMUS1.</title>
        <authorList>
            <consortium name="The Broad Institute Genomics Platform"/>
            <person name="Neafsey D.E."/>
            <person name="Walton C."/>
            <person name="Walker B."/>
            <person name="Young S.K."/>
            <person name="Zeng Q."/>
            <person name="Gargeya S."/>
            <person name="Fitzgerald M."/>
            <person name="Haas B."/>
            <person name="Abouelleil A."/>
            <person name="Allen A.W."/>
            <person name="Alvarado L."/>
            <person name="Arachchi H.M."/>
            <person name="Berlin A.M."/>
            <person name="Chapman S.B."/>
            <person name="Gainer-Dewar J."/>
            <person name="Goldberg J."/>
            <person name="Griggs A."/>
            <person name="Gujja S."/>
            <person name="Hansen M."/>
            <person name="Howarth C."/>
            <person name="Imamovic A."/>
            <person name="Ireland A."/>
            <person name="Larimer J."/>
            <person name="McCowan C."/>
            <person name="Murphy C."/>
            <person name="Pearson M."/>
            <person name="Poon T.W."/>
            <person name="Priest M."/>
            <person name="Roberts A."/>
            <person name="Saif S."/>
            <person name="Shea T."/>
            <person name="Sisk P."/>
            <person name="Sykes S."/>
            <person name="Wortman J."/>
            <person name="Nusbaum C."/>
            <person name="Birren B."/>
        </authorList>
    </citation>
    <scope>NUCLEOTIDE SEQUENCE [LARGE SCALE GENOMIC DNA]</scope>
    <source>
        <strain evidence="18">MINIMUS1</strain>
    </source>
</reference>
<dbReference type="VEuPathDB" id="VectorBase:AMIN003304"/>
<keyword evidence="14" id="KW-0206">Cytoskeleton</keyword>
<evidence type="ECO:0000256" key="9">
    <source>
        <dbReference type="ARBA" id="ARBA00022968"/>
    </source>
</evidence>
<keyword evidence="18" id="KW-1185">Reference proteome</keyword>
<keyword evidence="8 16" id="KW-0812">Transmembrane</keyword>
<dbReference type="AlphaFoldDB" id="A0A182VYZ9"/>
<keyword evidence="11 16" id="KW-0472">Membrane</keyword>